<accession>A0AA87ZDS9</accession>
<protein>
    <submittedName>
        <fullName evidence="2">Uncharacterized protein</fullName>
    </submittedName>
</protein>
<keyword evidence="3" id="KW-1185">Reference proteome</keyword>
<name>A0AA87ZDS9_FICCA</name>
<feature type="region of interest" description="Disordered" evidence="1">
    <location>
        <begin position="1"/>
        <end position="105"/>
    </location>
</feature>
<evidence type="ECO:0000313" key="3">
    <source>
        <dbReference type="Proteomes" id="UP001187192"/>
    </source>
</evidence>
<feature type="compositionally biased region" description="Polar residues" evidence="1">
    <location>
        <begin position="1"/>
        <end position="12"/>
    </location>
</feature>
<comment type="caution">
    <text evidence="2">The sequence shown here is derived from an EMBL/GenBank/DDBJ whole genome shotgun (WGS) entry which is preliminary data.</text>
</comment>
<feature type="compositionally biased region" description="Basic residues" evidence="1">
    <location>
        <begin position="91"/>
        <end position="105"/>
    </location>
</feature>
<organism evidence="2 3">
    <name type="scientific">Ficus carica</name>
    <name type="common">Common fig</name>
    <dbReference type="NCBI Taxonomy" id="3494"/>
    <lineage>
        <taxon>Eukaryota</taxon>
        <taxon>Viridiplantae</taxon>
        <taxon>Streptophyta</taxon>
        <taxon>Embryophyta</taxon>
        <taxon>Tracheophyta</taxon>
        <taxon>Spermatophyta</taxon>
        <taxon>Magnoliopsida</taxon>
        <taxon>eudicotyledons</taxon>
        <taxon>Gunneridae</taxon>
        <taxon>Pentapetalae</taxon>
        <taxon>rosids</taxon>
        <taxon>fabids</taxon>
        <taxon>Rosales</taxon>
        <taxon>Moraceae</taxon>
        <taxon>Ficeae</taxon>
        <taxon>Ficus</taxon>
    </lineage>
</organism>
<gene>
    <name evidence="2" type="ORF">TIFTF001_041675</name>
</gene>
<proteinExistence type="predicted"/>
<dbReference type="Proteomes" id="UP001187192">
    <property type="component" value="Unassembled WGS sequence"/>
</dbReference>
<dbReference type="AlphaFoldDB" id="A0AA87ZDS9"/>
<reference evidence="2" key="1">
    <citation type="submission" date="2023-07" db="EMBL/GenBank/DDBJ databases">
        <title>draft genome sequence of fig (Ficus carica).</title>
        <authorList>
            <person name="Takahashi T."/>
            <person name="Nishimura K."/>
        </authorList>
    </citation>
    <scope>NUCLEOTIDE SEQUENCE</scope>
</reference>
<evidence type="ECO:0000313" key="2">
    <source>
        <dbReference type="EMBL" id="GMN32042.1"/>
    </source>
</evidence>
<evidence type="ECO:0000256" key="1">
    <source>
        <dbReference type="SAM" id="MobiDB-lite"/>
    </source>
</evidence>
<dbReference type="EMBL" id="BTGU01001966">
    <property type="protein sequence ID" value="GMN32042.1"/>
    <property type="molecule type" value="Genomic_DNA"/>
</dbReference>
<sequence>MGKQAQPRQNSEMNRKGQPRNFAQGSKQFERNKRKEKSTGQGQQRNYPQKKIARGNEGGSFYEELHFEYPRPESFISKPEHQQPVACGPSKARRTHNHSRQIRSS</sequence>